<dbReference type="InterPro" id="IPR011426">
    <property type="entry name" value="CamS"/>
</dbReference>
<keyword evidence="1" id="KW-0732">Signal</keyword>
<evidence type="ECO:0000313" key="3">
    <source>
        <dbReference type="Proteomes" id="UP000269301"/>
    </source>
</evidence>
<feature type="chain" id="PRO_5039560568" evidence="1">
    <location>
        <begin position="20"/>
        <end position="382"/>
    </location>
</feature>
<accession>A0A495A4Z4</accession>
<dbReference type="CDD" id="cd13440">
    <property type="entry name" value="CamS_repeat_2"/>
    <property type="match status" value="1"/>
</dbReference>
<dbReference type="Proteomes" id="UP000269301">
    <property type="component" value="Unassembled WGS sequence"/>
</dbReference>
<evidence type="ECO:0000313" key="2">
    <source>
        <dbReference type="EMBL" id="RKQ34623.1"/>
    </source>
</evidence>
<dbReference type="PROSITE" id="PS51257">
    <property type="entry name" value="PROKAR_LIPOPROTEIN"/>
    <property type="match status" value="1"/>
</dbReference>
<dbReference type="AlphaFoldDB" id="A0A495A4Z4"/>
<dbReference type="Gene3D" id="3.10.570.10">
    <property type="entry name" value="sex pheromone staph- cam373 precursor domain"/>
    <property type="match status" value="1"/>
</dbReference>
<feature type="signal peptide" evidence="1">
    <location>
        <begin position="1"/>
        <end position="19"/>
    </location>
</feature>
<proteinExistence type="predicted"/>
<dbReference type="EMBL" id="RBZP01000003">
    <property type="protein sequence ID" value="RKQ34623.1"/>
    <property type="molecule type" value="Genomic_DNA"/>
</dbReference>
<comment type="caution">
    <text evidence="2">The sequence shown here is derived from an EMBL/GenBank/DDBJ whole genome shotgun (WGS) entry which is preliminary data.</text>
</comment>
<evidence type="ECO:0000256" key="1">
    <source>
        <dbReference type="SAM" id="SignalP"/>
    </source>
</evidence>
<protein>
    <submittedName>
        <fullName evidence="2">CamS family sex pheromone protein</fullName>
    </submittedName>
</protein>
<name>A0A495A4Z4_9BACI</name>
<dbReference type="Pfam" id="PF07537">
    <property type="entry name" value="CamS"/>
    <property type="match status" value="1"/>
</dbReference>
<reference evidence="2 3" key="1">
    <citation type="journal article" date="2016" name="Int. J. Syst. Evol. Microbiol.">
        <title>Oceanobacillus halophilus sp. nov., a novel moderately halophilic bacterium from a hypersaline lake.</title>
        <authorList>
            <person name="Amoozegar M.A."/>
            <person name="Bagheri M."/>
            <person name="Makhdoumi A."/>
            <person name="Nikou M.M."/>
            <person name="Fazeli S.A.S."/>
            <person name="Schumann P."/>
            <person name="Sproer C."/>
            <person name="Sanchez-Porro C."/>
            <person name="Ventosa A."/>
        </authorList>
    </citation>
    <scope>NUCLEOTIDE SEQUENCE [LARGE SCALE GENOMIC DNA]</scope>
    <source>
        <strain evidence="2 3">DSM 23996</strain>
    </source>
</reference>
<dbReference type="RefSeq" id="WP_121203656.1">
    <property type="nucleotide sequence ID" value="NZ_RBZP01000003.1"/>
</dbReference>
<dbReference type="PIRSF" id="PIRSF012509">
    <property type="entry name" value="CamS"/>
    <property type="match status" value="1"/>
</dbReference>
<keyword evidence="3" id="KW-1185">Reference proteome</keyword>
<sequence>MKRWSIALLSFLLILASCAPEDTDDEQVVQENEDAEQQTSIVPSYKLNDESYRVILPYQTSEARGVITNQMGNRVDIDELEQGLMRHSKDIFDPEELYFQEGQYLNSNHIFGWIDANNPQLDEDELEDMEDEDKIKTYKNNPRILTHILEQNYLKRNEDNTVEIAGISIGIALKSVYRFQTDIGEPSHYEDIPMDEMLEKGNEVAQAILTEMRVESDESPDVPDVPIMIALYREEEHSSPVPGNFVAKTVVESGQSKINNWDTIKEENILFPSNEGKDKYPEDHEIISSFGTEIGEFFPNYVGVIGRGFYVNEELRKLTIEIPIEFYGKGEVIGFTQYTYGLIMDMFANNFDLEVRITSSEGLESLITREYGDEEPTVNILD</sequence>
<organism evidence="2 3">
    <name type="scientific">Oceanobacillus halophilus</name>
    <dbReference type="NCBI Taxonomy" id="930130"/>
    <lineage>
        <taxon>Bacteria</taxon>
        <taxon>Bacillati</taxon>
        <taxon>Bacillota</taxon>
        <taxon>Bacilli</taxon>
        <taxon>Bacillales</taxon>
        <taxon>Bacillaceae</taxon>
        <taxon>Oceanobacillus</taxon>
    </lineage>
</organism>
<dbReference type="OrthoDB" id="9795361at2"/>
<dbReference type="CDD" id="cd13441">
    <property type="entry name" value="CamS_repeat_1"/>
    <property type="match status" value="1"/>
</dbReference>
<gene>
    <name evidence="2" type="ORF">D8M06_06790</name>
</gene>